<accession>A0A2U1ADJ1</accession>
<keyword evidence="1" id="KW-0472">Membrane</keyword>
<dbReference type="AlphaFoldDB" id="A0A2U1ADJ1"/>
<feature type="transmembrane region" description="Helical" evidence="1">
    <location>
        <begin position="21"/>
        <end position="42"/>
    </location>
</feature>
<keyword evidence="1" id="KW-0812">Transmembrane</keyword>
<evidence type="ECO:0000256" key="1">
    <source>
        <dbReference type="SAM" id="Phobius"/>
    </source>
</evidence>
<keyword evidence="3" id="KW-1185">Reference proteome</keyword>
<comment type="caution">
    <text evidence="2">The sequence shown here is derived from an EMBL/GenBank/DDBJ whole genome shotgun (WGS) entry which is preliminary data.</text>
</comment>
<protein>
    <submittedName>
        <fullName evidence="2">Uncharacterized protein</fullName>
    </submittedName>
</protein>
<evidence type="ECO:0000313" key="2">
    <source>
        <dbReference type="EMBL" id="PVY33592.1"/>
    </source>
</evidence>
<proteinExistence type="predicted"/>
<reference evidence="2 3" key="1">
    <citation type="submission" date="2018-04" db="EMBL/GenBank/DDBJ databases">
        <title>Genomic Encyclopedia of Type Strains, Phase IV (KMG-IV): sequencing the most valuable type-strain genomes for metagenomic binning, comparative biology and taxonomic classification.</title>
        <authorList>
            <person name="Goeker M."/>
        </authorList>
    </citation>
    <scope>NUCLEOTIDE SEQUENCE [LARGE SCALE GENOMIC DNA]</scope>
    <source>
        <strain evidence="2 3">DSM 14823</strain>
    </source>
</reference>
<name>A0A2U1ADJ1_9BACT</name>
<sequence length="82" mass="9237">MKLLELHRRNRLEFFRIVRDLIVVGWNTLFGIGALLGMGGIVPAGFRDRDESGVGQFPADRDYRGVELFRAQIFFIPAEAGA</sequence>
<organism evidence="2 3">
    <name type="scientific">Victivallis vadensis</name>
    <dbReference type="NCBI Taxonomy" id="172901"/>
    <lineage>
        <taxon>Bacteria</taxon>
        <taxon>Pseudomonadati</taxon>
        <taxon>Lentisphaerota</taxon>
        <taxon>Lentisphaeria</taxon>
        <taxon>Victivallales</taxon>
        <taxon>Victivallaceae</taxon>
        <taxon>Victivallis</taxon>
    </lineage>
</organism>
<gene>
    <name evidence="2" type="ORF">C8D82_15011</name>
</gene>
<dbReference type="Proteomes" id="UP000245959">
    <property type="component" value="Unassembled WGS sequence"/>
</dbReference>
<keyword evidence="1" id="KW-1133">Transmembrane helix</keyword>
<evidence type="ECO:0000313" key="3">
    <source>
        <dbReference type="Proteomes" id="UP000245959"/>
    </source>
</evidence>
<dbReference type="EMBL" id="QEKH01000050">
    <property type="protein sequence ID" value="PVY33592.1"/>
    <property type="molecule type" value="Genomic_DNA"/>
</dbReference>